<dbReference type="OrthoDB" id="573482at2"/>
<evidence type="ECO:0000313" key="2">
    <source>
        <dbReference type="EMBL" id="AGL01523.1"/>
    </source>
</evidence>
<dbReference type="HOGENOM" id="CLU_117545_0_1_9"/>
<evidence type="ECO:0000259" key="1">
    <source>
        <dbReference type="Pfam" id="PF02915"/>
    </source>
</evidence>
<dbReference type="GO" id="GO:0046872">
    <property type="term" value="F:metal ion binding"/>
    <property type="evidence" value="ECO:0007669"/>
    <property type="project" value="InterPro"/>
</dbReference>
<name>R4KED1_9FIRM</name>
<proteinExistence type="predicted"/>
<dbReference type="GO" id="GO:0016491">
    <property type="term" value="F:oxidoreductase activity"/>
    <property type="evidence" value="ECO:0007669"/>
    <property type="project" value="InterPro"/>
</dbReference>
<protein>
    <recommendedName>
        <fullName evidence="1">Rubrerythrin diiron-binding domain-containing protein</fullName>
    </recommendedName>
</protein>
<feature type="domain" description="Rubrerythrin diiron-binding" evidence="1">
    <location>
        <begin position="38"/>
        <end position="156"/>
    </location>
</feature>
<dbReference type="eggNOG" id="COG1633">
    <property type="taxonomic scope" value="Bacteria"/>
</dbReference>
<dbReference type="Gene3D" id="1.20.1260.10">
    <property type="match status" value="1"/>
</dbReference>
<dbReference type="KEGG" id="dgi:Desgi_2089"/>
<dbReference type="CDD" id="cd00657">
    <property type="entry name" value="Ferritin_like"/>
    <property type="match status" value="1"/>
</dbReference>
<dbReference type="InterPro" id="IPR003251">
    <property type="entry name" value="Rr_diiron-bd_dom"/>
</dbReference>
<dbReference type="STRING" id="767817.Desgi_2089"/>
<dbReference type="Pfam" id="PF02915">
    <property type="entry name" value="Rubrerythrin"/>
    <property type="match status" value="1"/>
</dbReference>
<dbReference type="Proteomes" id="UP000013520">
    <property type="component" value="Chromosome"/>
</dbReference>
<dbReference type="EMBL" id="CP003273">
    <property type="protein sequence ID" value="AGL01523.1"/>
    <property type="molecule type" value="Genomic_DNA"/>
</dbReference>
<dbReference type="InterPro" id="IPR012347">
    <property type="entry name" value="Ferritin-like"/>
</dbReference>
<dbReference type="RefSeq" id="WP_006521950.1">
    <property type="nucleotide sequence ID" value="NC_021184.1"/>
</dbReference>
<dbReference type="InterPro" id="IPR009078">
    <property type="entry name" value="Ferritin-like_SF"/>
</dbReference>
<evidence type="ECO:0000313" key="3">
    <source>
        <dbReference type="Proteomes" id="UP000013520"/>
    </source>
</evidence>
<keyword evidence="3" id="KW-1185">Reference proteome</keyword>
<dbReference type="SUPFAM" id="SSF47240">
    <property type="entry name" value="Ferritin-like"/>
    <property type="match status" value="1"/>
</dbReference>
<sequence length="163" mass="19026">MSQDPTTSAIPPAPTGYKLQIPQMPILGPPDFGLFLRNLYQAIVGEATAIDFYYRLLREAPNELHREFIDHAYRDEMQHLEAFTRLYCYFTGQKPQYTVTPVQYRSYREGLLLAMKDELEAAETYQEIILSSTDQLVRDTFFMAMTDEMEHATRFGFLYNSLR</sequence>
<dbReference type="AlphaFoldDB" id="R4KED1"/>
<reference evidence="2 3" key="1">
    <citation type="submission" date="2012-01" db="EMBL/GenBank/DDBJ databases">
        <title>Complete sequence of Desulfotomaculum gibsoniae DSM 7213.</title>
        <authorList>
            <consortium name="US DOE Joint Genome Institute"/>
            <person name="Lucas S."/>
            <person name="Han J."/>
            <person name="Lapidus A."/>
            <person name="Cheng J.-F."/>
            <person name="Goodwin L."/>
            <person name="Pitluck S."/>
            <person name="Peters L."/>
            <person name="Ovchinnikova G."/>
            <person name="Teshima H."/>
            <person name="Detter J.C."/>
            <person name="Han C."/>
            <person name="Tapia R."/>
            <person name="Land M."/>
            <person name="Hauser L."/>
            <person name="Kyrpides N."/>
            <person name="Ivanova N."/>
            <person name="Pagani I."/>
            <person name="Parshina S."/>
            <person name="Plugge C."/>
            <person name="Muyzer G."/>
            <person name="Kuever J."/>
            <person name="Ivanova A."/>
            <person name="Nazina T."/>
            <person name="Klenk H.-P."/>
            <person name="Brambilla E."/>
            <person name="Spring S."/>
            <person name="Stams A.F."/>
            <person name="Woyke T."/>
        </authorList>
    </citation>
    <scope>NUCLEOTIDE SEQUENCE [LARGE SCALE GENOMIC DNA]</scope>
    <source>
        <strain evidence="2 3">DSM 7213</strain>
    </source>
</reference>
<gene>
    <name evidence="2" type="ORF">Desgi_2089</name>
</gene>
<organism evidence="2 3">
    <name type="scientific">Desulfoscipio gibsoniae DSM 7213</name>
    <dbReference type="NCBI Taxonomy" id="767817"/>
    <lineage>
        <taxon>Bacteria</taxon>
        <taxon>Bacillati</taxon>
        <taxon>Bacillota</taxon>
        <taxon>Clostridia</taxon>
        <taxon>Eubacteriales</taxon>
        <taxon>Desulfallaceae</taxon>
        <taxon>Desulfoscipio</taxon>
    </lineage>
</organism>
<accession>R4KED1</accession>